<evidence type="ECO:0000313" key="11">
    <source>
        <dbReference type="Proteomes" id="UP000051887"/>
    </source>
</evidence>
<dbReference type="SUPFAM" id="SSF63882">
    <property type="entry name" value="MoeA N-terminal region -like"/>
    <property type="match status" value="1"/>
</dbReference>
<comment type="similarity">
    <text evidence="3 6">Belongs to the MoeA family.</text>
</comment>
<dbReference type="InterPro" id="IPR005110">
    <property type="entry name" value="MoeA_linker/N"/>
</dbReference>
<comment type="function">
    <text evidence="1 6">Catalyzes the insertion of molybdate into adenylated molybdopterin with the concomitant release of AMP.</text>
</comment>
<dbReference type="Pfam" id="PF03453">
    <property type="entry name" value="MoeA_N"/>
    <property type="match status" value="1"/>
</dbReference>
<dbReference type="UniPathway" id="UPA00344"/>
<dbReference type="InterPro" id="IPR005111">
    <property type="entry name" value="MoeA_C_domain_IV"/>
</dbReference>
<keyword evidence="6" id="KW-0479">Metal-binding</keyword>
<dbReference type="GO" id="GO:0061599">
    <property type="term" value="F:molybdopterin molybdotransferase activity"/>
    <property type="evidence" value="ECO:0007669"/>
    <property type="project" value="UniProtKB-UniRule"/>
</dbReference>
<dbReference type="Pfam" id="PF03454">
    <property type="entry name" value="MoeA_C"/>
    <property type="match status" value="1"/>
</dbReference>
<organism evidence="9 11">
    <name type="scientific">Thalassovita autumnalis</name>
    <dbReference type="NCBI Taxonomy" id="2072972"/>
    <lineage>
        <taxon>Bacteria</taxon>
        <taxon>Pseudomonadati</taxon>
        <taxon>Pseudomonadota</taxon>
        <taxon>Alphaproteobacteria</taxon>
        <taxon>Rhodobacterales</taxon>
        <taxon>Roseobacteraceae</taxon>
        <taxon>Thalassovita</taxon>
    </lineage>
</organism>
<dbReference type="EMBL" id="CYSB01000030">
    <property type="protein sequence ID" value="CUH67874.1"/>
    <property type="molecule type" value="Genomic_DNA"/>
</dbReference>
<evidence type="ECO:0000256" key="5">
    <source>
        <dbReference type="ARBA" id="ARBA00047317"/>
    </source>
</evidence>
<comment type="cofactor">
    <cofactor evidence="6">
        <name>Mg(2+)</name>
        <dbReference type="ChEBI" id="CHEBI:18420"/>
    </cofactor>
</comment>
<keyword evidence="10" id="KW-1185">Reference proteome</keyword>
<dbReference type="EMBL" id="CYSC01000015">
    <property type="protein sequence ID" value="CUH70882.1"/>
    <property type="molecule type" value="Genomic_DNA"/>
</dbReference>
<keyword evidence="6" id="KW-0500">Molybdenum</keyword>
<dbReference type="AlphaFoldDB" id="A0A0N7LW20"/>
<evidence type="ECO:0000256" key="6">
    <source>
        <dbReference type="RuleBase" id="RU365090"/>
    </source>
</evidence>
<dbReference type="Gene3D" id="2.40.340.10">
    <property type="entry name" value="MoeA, C-terminal, domain IV"/>
    <property type="match status" value="1"/>
</dbReference>
<dbReference type="Proteomes" id="UP000051086">
    <property type="component" value="Unassembled WGS sequence"/>
</dbReference>
<evidence type="ECO:0000313" key="9">
    <source>
        <dbReference type="EMBL" id="CUH70882.1"/>
    </source>
</evidence>
<dbReference type="EC" id="2.10.1.1" evidence="6"/>
<dbReference type="InterPro" id="IPR008284">
    <property type="entry name" value="MoCF_biosynth_CS"/>
</dbReference>
<dbReference type="PANTHER" id="PTHR10192:SF5">
    <property type="entry name" value="GEPHYRIN"/>
    <property type="match status" value="1"/>
</dbReference>
<dbReference type="SUPFAM" id="SSF63867">
    <property type="entry name" value="MoeA C-terminal domain-like"/>
    <property type="match status" value="1"/>
</dbReference>
<dbReference type="Gene3D" id="3.40.980.10">
    <property type="entry name" value="MoaB/Mog-like domain"/>
    <property type="match status" value="1"/>
</dbReference>
<keyword evidence="6 9" id="KW-0808">Transferase</keyword>
<proteinExistence type="inferred from homology"/>
<evidence type="ECO:0000256" key="3">
    <source>
        <dbReference type="ARBA" id="ARBA00010763"/>
    </source>
</evidence>
<dbReference type="OrthoDB" id="9804758at2"/>
<protein>
    <recommendedName>
        <fullName evidence="6">Molybdopterin molybdenumtransferase</fullName>
        <ecNumber evidence="6">2.10.1.1</ecNumber>
    </recommendedName>
</protein>
<reference evidence="9 11" key="1">
    <citation type="submission" date="2015-09" db="EMBL/GenBank/DDBJ databases">
        <authorList>
            <consortium name="Swine Surveillance"/>
        </authorList>
    </citation>
    <scope>NUCLEOTIDE SEQUENCE [LARGE SCALE GENOMIC DNA]</scope>
    <source>
        <strain evidence="9 11">5120</strain>
    </source>
</reference>
<comment type="pathway">
    <text evidence="2 6">Cofactor biosynthesis; molybdopterin biosynthesis.</text>
</comment>
<dbReference type="CDD" id="cd00887">
    <property type="entry name" value="MoeA"/>
    <property type="match status" value="1"/>
</dbReference>
<dbReference type="InterPro" id="IPR036688">
    <property type="entry name" value="MoeA_C_domain_IV_sf"/>
</dbReference>
<reference evidence="8 10" key="2">
    <citation type="submission" date="2015-09" db="EMBL/GenBank/DDBJ databases">
        <authorList>
            <person name="Rodrigo-Torres L."/>
            <person name="Arahal D.R."/>
        </authorList>
    </citation>
    <scope>NUCLEOTIDE SEQUENCE [LARGE SCALE GENOMIC DNA]</scope>
    <source>
        <strain evidence="8 10">CECT 5118</strain>
    </source>
</reference>
<evidence type="ECO:0000313" key="8">
    <source>
        <dbReference type="EMBL" id="CUH67874.1"/>
    </source>
</evidence>
<dbReference type="PROSITE" id="PS01079">
    <property type="entry name" value="MOCF_BIOSYNTHESIS_2"/>
    <property type="match status" value="1"/>
</dbReference>
<comment type="catalytic activity">
    <reaction evidence="5">
        <text>adenylyl-molybdopterin + molybdate = Mo-molybdopterin + AMP + H(+)</text>
        <dbReference type="Rhea" id="RHEA:35047"/>
        <dbReference type="ChEBI" id="CHEBI:15378"/>
        <dbReference type="ChEBI" id="CHEBI:36264"/>
        <dbReference type="ChEBI" id="CHEBI:62727"/>
        <dbReference type="ChEBI" id="CHEBI:71302"/>
        <dbReference type="ChEBI" id="CHEBI:456215"/>
        <dbReference type="EC" id="2.10.1.1"/>
    </reaction>
</comment>
<dbReference type="PANTHER" id="PTHR10192">
    <property type="entry name" value="MOLYBDOPTERIN BIOSYNTHESIS PROTEIN"/>
    <property type="match status" value="1"/>
</dbReference>
<dbReference type="GO" id="GO:0005829">
    <property type="term" value="C:cytosol"/>
    <property type="evidence" value="ECO:0007669"/>
    <property type="project" value="TreeGrafter"/>
</dbReference>
<dbReference type="Gene3D" id="2.170.190.11">
    <property type="entry name" value="Molybdopterin biosynthesis moea protein, domain 3"/>
    <property type="match status" value="1"/>
</dbReference>
<accession>A0A0N7LW20</accession>
<dbReference type="InterPro" id="IPR001453">
    <property type="entry name" value="MoaB/Mog_dom"/>
</dbReference>
<dbReference type="FunFam" id="3.40.980.10:FF:000001">
    <property type="entry name" value="Molybdopterin molybdenumtransferase"/>
    <property type="match status" value="1"/>
</dbReference>
<evidence type="ECO:0000313" key="10">
    <source>
        <dbReference type="Proteomes" id="UP000051086"/>
    </source>
</evidence>
<evidence type="ECO:0000256" key="4">
    <source>
        <dbReference type="ARBA" id="ARBA00023150"/>
    </source>
</evidence>
<dbReference type="RefSeq" id="WP_058242215.1">
    <property type="nucleotide sequence ID" value="NZ_CYSB01000030.1"/>
</dbReference>
<evidence type="ECO:0000256" key="2">
    <source>
        <dbReference type="ARBA" id="ARBA00005046"/>
    </source>
</evidence>
<dbReference type="GO" id="GO:0006777">
    <property type="term" value="P:Mo-molybdopterin cofactor biosynthetic process"/>
    <property type="evidence" value="ECO:0007669"/>
    <property type="project" value="UniProtKB-UniRule"/>
</dbReference>
<dbReference type="Proteomes" id="UP000051887">
    <property type="component" value="Unassembled WGS sequence"/>
</dbReference>
<keyword evidence="6" id="KW-0460">Magnesium</keyword>
<evidence type="ECO:0000256" key="1">
    <source>
        <dbReference type="ARBA" id="ARBA00002901"/>
    </source>
</evidence>
<dbReference type="GO" id="GO:0046872">
    <property type="term" value="F:metal ion binding"/>
    <property type="evidence" value="ECO:0007669"/>
    <property type="project" value="UniProtKB-UniRule"/>
</dbReference>
<dbReference type="SMART" id="SM00852">
    <property type="entry name" value="MoCF_biosynth"/>
    <property type="match status" value="1"/>
</dbReference>
<dbReference type="InterPro" id="IPR036425">
    <property type="entry name" value="MoaB/Mog-like_dom_sf"/>
</dbReference>
<dbReference type="SUPFAM" id="SSF53218">
    <property type="entry name" value="Molybdenum cofactor biosynthesis proteins"/>
    <property type="match status" value="1"/>
</dbReference>
<dbReference type="InterPro" id="IPR036135">
    <property type="entry name" value="MoeA_linker/N_sf"/>
</dbReference>
<name>A0A0N7LW20_9RHOB</name>
<dbReference type="InterPro" id="IPR038987">
    <property type="entry name" value="MoeA-like"/>
</dbReference>
<keyword evidence="4 6" id="KW-0501">Molybdenum cofactor biosynthesis</keyword>
<sequence length="423" mass="44612">MPPRLRNDCFALPAGVDWVPLDEALARLRARVTPVVPVEQVALAECRGRVLAQDLMALRANPPSANSAVDGYGFAGAALDELVTLPLAPGRSAAGEPYEGALPQGHALRILTGAILPEGMQTVVLQEDVEVSGGKLQFYGPLKQGANTRRAGEDFDAGDPILKAGRRLRGEDAALLAAAGYAGVSVHRRLRVGVFSNGDEVIAPGTVAPENMGAGKIYDSNRPMLLSLLQDWGFEAVDLGHVADSRDALRSRLDTAAEAVDAVLTSGGVSTGDEDHVSALLRAEGRIDSWRIAIKPGRPLALGLWPAGGALLPIFGLPGNPVAAMVTALLFARPALGVMGGEVWRQPQGYMVPAAFSKNKKPGRREFLRARMNGDGQAEVFRSEGSGRISGLSWADGLVELPDEACTISEGTLVRYIPYSSFG</sequence>
<dbReference type="Gene3D" id="3.90.105.10">
    <property type="entry name" value="Molybdopterin biosynthesis moea protein, domain 2"/>
    <property type="match status" value="1"/>
</dbReference>
<dbReference type="Pfam" id="PF00994">
    <property type="entry name" value="MoCF_biosynth"/>
    <property type="match status" value="1"/>
</dbReference>
<feature type="domain" description="MoaB/Mog" evidence="7">
    <location>
        <begin position="193"/>
        <end position="338"/>
    </location>
</feature>
<evidence type="ECO:0000259" key="7">
    <source>
        <dbReference type="SMART" id="SM00852"/>
    </source>
</evidence>
<gene>
    <name evidence="9" type="primary">moeA_2</name>
    <name evidence="8" type="ORF">TL5118_02379</name>
    <name evidence="9" type="ORF">TL5120_00662</name>
</gene>